<dbReference type="Pfam" id="PF00082">
    <property type="entry name" value="Peptidase_S8"/>
    <property type="match status" value="1"/>
</dbReference>
<evidence type="ECO:0000313" key="7">
    <source>
        <dbReference type="EMBL" id="CAB4279742.1"/>
    </source>
</evidence>
<dbReference type="Pfam" id="PF17766">
    <property type="entry name" value="fn3_6"/>
    <property type="match status" value="1"/>
</dbReference>
<dbReference type="Gene3D" id="2.60.40.2310">
    <property type="match status" value="1"/>
</dbReference>
<reference evidence="7 9" key="2">
    <citation type="submission" date="2020-05" db="EMBL/GenBank/DDBJ databases">
        <authorList>
            <person name="Campoy J."/>
            <person name="Schneeberger K."/>
            <person name="Spophaly S."/>
        </authorList>
    </citation>
    <scope>NUCLEOTIDE SEQUENCE [LARGE SCALE GENOMIC DNA]</scope>
    <source>
        <strain evidence="7">PruArmRojPasFocal</strain>
    </source>
</reference>
<feature type="domain" description="Subtilisin-like protease fibronectin type-III" evidence="6">
    <location>
        <begin position="93"/>
        <end position="160"/>
    </location>
</feature>
<dbReference type="InterPro" id="IPR000209">
    <property type="entry name" value="Peptidase_S8/S53_dom"/>
</dbReference>
<dbReference type="InterPro" id="IPR045051">
    <property type="entry name" value="SBT"/>
</dbReference>
<dbReference type="Gene3D" id="3.40.50.200">
    <property type="entry name" value="Peptidase S8/S53 domain"/>
    <property type="match status" value="1"/>
</dbReference>
<evidence type="ECO:0008006" key="11">
    <source>
        <dbReference type="Google" id="ProtNLM"/>
    </source>
</evidence>
<dbReference type="PROSITE" id="PS51892">
    <property type="entry name" value="SUBTILASE"/>
    <property type="match status" value="1"/>
</dbReference>
<keyword evidence="10" id="KW-1185">Reference proteome</keyword>
<evidence type="ECO:0000313" key="8">
    <source>
        <dbReference type="EMBL" id="CAB4310203.1"/>
    </source>
</evidence>
<keyword evidence="3" id="KW-0732">Signal</keyword>
<dbReference type="Proteomes" id="UP000507222">
    <property type="component" value="Unassembled WGS sequence"/>
</dbReference>
<comment type="similarity">
    <text evidence="2 4">Belongs to the peptidase S8 family.</text>
</comment>
<dbReference type="GO" id="GO:0004252">
    <property type="term" value="F:serine-type endopeptidase activity"/>
    <property type="evidence" value="ECO:0007669"/>
    <property type="project" value="InterPro"/>
</dbReference>
<evidence type="ECO:0000256" key="1">
    <source>
        <dbReference type="ARBA" id="ARBA00004613"/>
    </source>
</evidence>
<evidence type="ECO:0000259" key="6">
    <source>
        <dbReference type="Pfam" id="PF17766"/>
    </source>
</evidence>
<reference evidence="10" key="1">
    <citation type="journal article" date="2020" name="Genome Biol.">
        <title>Gamete binning: chromosome-level and haplotype-resolved genome assembly enabled by high-throughput single-cell sequencing of gamete genomes.</title>
        <authorList>
            <person name="Campoy J.A."/>
            <person name="Sun H."/>
            <person name="Goel M."/>
            <person name="Jiao W.-B."/>
            <person name="Folz-Donahue K."/>
            <person name="Wang N."/>
            <person name="Rubio M."/>
            <person name="Liu C."/>
            <person name="Kukat C."/>
            <person name="Ruiz D."/>
            <person name="Huettel B."/>
            <person name="Schneeberger K."/>
        </authorList>
    </citation>
    <scope>NUCLEOTIDE SEQUENCE [LARGE SCALE GENOMIC DNA]</scope>
    <source>
        <strain evidence="10">cv. Rojo Pasion</strain>
    </source>
</reference>
<name>A0A6J5UUN9_PRUAR</name>
<dbReference type="EMBL" id="CAEKDK010000005">
    <property type="protein sequence ID" value="CAB4279742.1"/>
    <property type="molecule type" value="Genomic_DNA"/>
</dbReference>
<evidence type="ECO:0000256" key="2">
    <source>
        <dbReference type="ARBA" id="ARBA00011073"/>
    </source>
</evidence>
<dbReference type="PANTHER" id="PTHR10795">
    <property type="entry name" value="PROPROTEIN CONVERTASE SUBTILISIN/KEXIN"/>
    <property type="match status" value="1"/>
</dbReference>
<dbReference type="GO" id="GO:0005576">
    <property type="term" value="C:extracellular region"/>
    <property type="evidence" value="ECO:0007669"/>
    <property type="project" value="UniProtKB-SubCell"/>
</dbReference>
<evidence type="ECO:0000313" key="10">
    <source>
        <dbReference type="Proteomes" id="UP000507245"/>
    </source>
</evidence>
<sequence>MSCPRLTGTAALLKSSHPDWSPAAIQSAMMTTADVLDHEDKPILDYNYVPAELFATGAGHVNPSKANDLGLVYDIQPDDYIPYLCGFKYNDKEVVSPEGVSIQVKPEEIVFTKLKQTATYKVTFSLDDEGYSQSAGHKLFARGSLQWISAEHGVSSPIFVAFKNDDRMLLLTP</sequence>
<dbReference type="GO" id="GO:0006508">
    <property type="term" value="P:proteolysis"/>
    <property type="evidence" value="ECO:0007669"/>
    <property type="project" value="InterPro"/>
</dbReference>
<dbReference type="AlphaFoldDB" id="A0A6J5UUN9"/>
<evidence type="ECO:0000256" key="3">
    <source>
        <dbReference type="ARBA" id="ARBA00022729"/>
    </source>
</evidence>
<feature type="domain" description="Peptidase S8/S53" evidence="5">
    <location>
        <begin position="1"/>
        <end position="39"/>
    </location>
</feature>
<dbReference type="InterPro" id="IPR041469">
    <property type="entry name" value="Subtilisin-like_FN3"/>
</dbReference>
<gene>
    <name evidence="7" type="ORF">CURHAP_LOCUS32275</name>
    <name evidence="8" type="ORF">ORAREDHAP_LOCUS31915</name>
</gene>
<evidence type="ECO:0000259" key="5">
    <source>
        <dbReference type="Pfam" id="PF00082"/>
    </source>
</evidence>
<dbReference type="SUPFAM" id="SSF52743">
    <property type="entry name" value="Subtilisin-like"/>
    <property type="match status" value="1"/>
</dbReference>
<dbReference type="OrthoDB" id="206201at2759"/>
<evidence type="ECO:0000256" key="4">
    <source>
        <dbReference type="PROSITE-ProRule" id="PRU01240"/>
    </source>
</evidence>
<comment type="subcellular location">
    <subcellularLocation>
        <location evidence="1">Secreted</location>
    </subcellularLocation>
</comment>
<evidence type="ECO:0000313" key="9">
    <source>
        <dbReference type="Proteomes" id="UP000507222"/>
    </source>
</evidence>
<organism evidence="7 9">
    <name type="scientific">Prunus armeniaca</name>
    <name type="common">Apricot</name>
    <name type="synonym">Armeniaca vulgaris</name>
    <dbReference type="NCBI Taxonomy" id="36596"/>
    <lineage>
        <taxon>Eukaryota</taxon>
        <taxon>Viridiplantae</taxon>
        <taxon>Streptophyta</taxon>
        <taxon>Embryophyta</taxon>
        <taxon>Tracheophyta</taxon>
        <taxon>Spermatophyta</taxon>
        <taxon>Magnoliopsida</taxon>
        <taxon>eudicotyledons</taxon>
        <taxon>Gunneridae</taxon>
        <taxon>Pentapetalae</taxon>
        <taxon>rosids</taxon>
        <taxon>fabids</taxon>
        <taxon>Rosales</taxon>
        <taxon>Rosaceae</taxon>
        <taxon>Amygdaloideae</taxon>
        <taxon>Amygdaleae</taxon>
        <taxon>Prunus</taxon>
    </lineage>
</organism>
<protein>
    <recommendedName>
        <fullName evidence="11">Peptidase S8/S53 domain-containing protein</fullName>
    </recommendedName>
</protein>
<accession>A0A6J5UUN9</accession>
<proteinExistence type="inferred from homology"/>
<dbReference type="InterPro" id="IPR036852">
    <property type="entry name" value="Peptidase_S8/S53_dom_sf"/>
</dbReference>
<dbReference type="Proteomes" id="UP000507245">
    <property type="component" value="Unassembled WGS sequence"/>
</dbReference>
<comment type="caution">
    <text evidence="4">Lacks conserved residue(s) required for the propagation of feature annotation.</text>
</comment>
<dbReference type="EMBL" id="CAEKKB010000005">
    <property type="protein sequence ID" value="CAB4310203.1"/>
    <property type="molecule type" value="Genomic_DNA"/>
</dbReference>